<protein>
    <submittedName>
        <fullName evidence="1">Uncharacterized protein</fullName>
    </submittedName>
</protein>
<dbReference type="EMBL" id="JRWR01000003">
    <property type="protein sequence ID" value="KHD25912.1"/>
    <property type="molecule type" value="Genomic_DNA"/>
</dbReference>
<keyword evidence="2" id="KW-1185">Reference proteome</keyword>
<name>A0ACC4NZT3_9VIBR</name>
<sequence length="465" mass="52125">MKGLLWIFLERGGVTLLSFFATFWYAKLLGPEGYGIAALLLSVPLLISGFIDQVQQASLLANVRTNKNAYSTSFKYWAIISILICVVLYFILTFFFESQSSFILLIAVIHIPISACSKIFVSDLICRADYKSLAVRSFMGKIGGLIVGLTLAFYGYPIYAILLQSLVNLVLSLMIMVYRSHTLITRKSIMGANLNDFCNLIRDGIPSGVSVMEQHAKSHGLVIILGLSIGPYASGIYSLSNKIIDLVRVNIGHGFSTWSYGQFNRVLENGSSLFDVFKSTFFMATIVLVPSYVGLIIISSHIVEEYVGSQWEDAPLIISLISIIYLFMSFFIFLPSLQTLLKRTYNTLPINLFSTLIMLMFVIFFSSSIGILTPIYGMIISSIIVIPKYAAELRDILSCKLSIVAKIYSYSLFCALIMYVFSSHLEGGIIEVVFSSMFVYVLAYLFLYALKIMDRKIINKIIRYR</sequence>
<gene>
    <name evidence="1" type="ORF">NM09_03940</name>
</gene>
<accession>A0ACC4NZT3</accession>
<dbReference type="Proteomes" id="UP000030421">
    <property type="component" value="Unassembled WGS sequence"/>
</dbReference>
<evidence type="ECO:0000313" key="2">
    <source>
        <dbReference type="Proteomes" id="UP000030421"/>
    </source>
</evidence>
<organism evidence="1 2">
    <name type="scientific">Vibrio caribbeanicus</name>
    <dbReference type="NCBI Taxonomy" id="701175"/>
    <lineage>
        <taxon>Bacteria</taxon>
        <taxon>Pseudomonadati</taxon>
        <taxon>Pseudomonadota</taxon>
        <taxon>Gammaproteobacteria</taxon>
        <taxon>Vibrionales</taxon>
        <taxon>Vibrionaceae</taxon>
        <taxon>Vibrio</taxon>
    </lineage>
</organism>
<comment type="caution">
    <text evidence="1">The sequence shown here is derived from an EMBL/GenBank/DDBJ whole genome shotgun (WGS) entry which is preliminary data.</text>
</comment>
<proteinExistence type="predicted"/>
<reference evidence="1" key="1">
    <citation type="submission" date="2014-10" db="EMBL/GenBank/DDBJ databases">
        <title>Genome sequencing of Vibrio caribbeanicus T14.</title>
        <authorList>
            <person name="Chan K.-G."/>
            <person name="Mohamad N.I."/>
        </authorList>
    </citation>
    <scope>NUCLEOTIDE SEQUENCE</scope>
    <source>
        <strain evidence="1">T14</strain>
    </source>
</reference>
<evidence type="ECO:0000313" key="1">
    <source>
        <dbReference type="EMBL" id="KHD25912.1"/>
    </source>
</evidence>